<dbReference type="GeneID" id="27357201"/>
<evidence type="ECO:0000313" key="9">
    <source>
        <dbReference type="EMBL" id="KIW44087.1"/>
    </source>
</evidence>
<feature type="transmembrane region" description="Helical" evidence="7">
    <location>
        <begin position="184"/>
        <end position="203"/>
    </location>
</feature>
<feature type="transmembrane region" description="Helical" evidence="7">
    <location>
        <begin position="429"/>
        <end position="451"/>
    </location>
</feature>
<feature type="transmembrane region" description="Helical" evidence="7">
    <location>
        <begin position="364"/>
        <end position="384"/>
    </location>
</feature>
<dbReference type="HOGENOM" id="CLU_001265_0_1_1"/>
<dbReference type="FunFam" id="1.20.1250.20:FF:000018">
    <property type="entry name" value="MFS transporter permease"/>
    <property type="match status" value="1"/>
</dbReference>
<keyword evidence="10" id="KW-1185">Reference proteome</keyword>
<keyword evidence="4 7" id="KW-1133">Transmembrane helix</keyword>
<accession>A0A0D2C2U2</accession>
<feature type="transmembrane region" description="Helical" evidence="7">
    <location>
        <begin position="209"/>
        <end position="232"/>
    </location>
</feature>
<dbReference type="Proteomes" id="UP000053342">
    <property type="component" value="Unassembled WGS sequence"/>
</dbReference>
<keyword evidence="5 7" id="KW-0472">Membrane</keyword>
<dbReference type="InterPro" id="IPR036259">
    <property type="entry name" value="MFS_trans_sf"/>
</dbReference>
<dbReference type="PANTHER" id="PTHR43791:SF27">
    <property type="entry name" value="TRANSPORTER, PUTATIVE (AFU_ORTHOLOGUE AFUA_2G15730)-RELATED"/>
    <property type="match status" value="1"/>
</dbReference>
<organism evidence="9 10">
    <name type="scientific">Exophiala oligosperma</name>
    <dbReference type="NCBI Taxonomy" id="215243"/>
    <lineage>
        <taxon>Eukaryota</taxon>
        <taxon>Fungi</taxon>
        <taxon>Dikarya</taxon>
        <taxon>Ascomycota</taxon>
        <taxon>Pezizomycotina</taxon>
        <taxon>Eurotiomycetes</taxon>
        <taxon>Chaetothyriomycetidae</taxon>
        <taxon>Chaetothyriales</taxon>
        <taxon>Herpotrichiellaceae</taxon>
        <taxon>Exophiala</taxon>
    </lineage>
</organism>
<evidence type="ECO:0000313" key="10">
    <source>
        <dbReference type="Proteomes" id="UP000053342"/>
    </source>
</evidence>
<feature type="transmembrane region" description="Helical" evidence="7">
    <location>
        <begin position="525"/>
        <end position="552"/>
    </location>
</feature>
<evidence type="ECO:0000256" key="6">
    <source>
        <dbReference type="SAM" id="MobiDB-lite"/>
    </source>
</evidence>
<proteinExistence type="predicted"/>
<gene>
    <name evidence="9" type="ORF">PV06_05127</name>
</gene>
<reference evidence="9 10" key="1">
    <citation type="submission" date="2015-01" db="EMBL/GenBank/DDBJ databases">
        <title>The Genome Sequence of Exophiala oligosperma CBS72588.</title>
        <authorList>
            <consortium name="The Broad Institute Genomics Platform"/>
            <person name="Cuomo C."/>
            <person name="de Hoog S."/>
            <person name="Gorbushina A."/>
            <person name="Stielow B."/>
            <person name="Teixiera M."/>
            <person name="Abouelleil A."/>
            <person name="Chapman S.B."/>
            <person name="Priest M."/>
            <person name="Young S.K."/>
            <person name="Wortman J."/>
            <person name="Nusbaum C."/>
            <person name="Birren B."/>
        </authorList>
    </citation>
    <scope>NUCLEOTIDE SEQUENCE [LARGE SCALE GENOMIC DNA]</scope>
    <source>
        <strain evidence="9 10">CBS 72588</strain>
    </source>
</reference>
<evidence type="ECO:0000259" key="8">
    <source>
        <dbReference type="PROSITE" id="PS50850"/>
    </source>
</evidence>
<feature type="compositionally biased region" description="Basic and acidic residues" evidence="6">
    <location>
        <begin position="578"/>
        <end position="591"/>
    </location>
</feature>
<feature type="transmembrane region" description="Helical" evidence="7">
    <location>
        <begin position="463"/>
        <end position="487"/>
    </location>
</feature>
<dbReference type="Gene3D" id="1.20.1250.20">
    <property type="entry name" value="MFS general substrate transporter like domains"/>
    <property type="match status" value="2"/>
</dbReference>
<feature type="transmembrane region" description="Helical" evidence="7">
    <location>
        <begin position="244"/>
        <end position="265"/>
    </location>
</feature>
<dbReference type="PROSITE" id="PS50850">
    <property type="entry name" value="MFS"/>
    <property type="match status" value="1"/>
</dbReference>
<evidence type="ECO:0000256" key="5">
    <source>
        <dbReference type="ARBA" id="ARBA00023136"/>
    </source>
</evidence>
<evidence type="ECO:0000256" key="1">
    <source>
        <dbReference type="ARBA" id="ARBA00004141"/>
    </source>
</evidence>
<dbReference type="SUPFAM" id="SSF103473">
    <property type="entry name" value="MFS general substrate transporter"/>
    <property type="match status" value="1"/>
</dbReference>
<dbReference type="VEuPathDB" id="FungiDB:PV06_05127"/>
<dbReference type="GO" id="GO:0022857">
    <property type="term" value="F:transmembrane transporter activity"/>
    <property type="evidence" value="ECO:0007669"/>
    <property type="project" value="InterPro"/>
</dbReference>
<feature type="compositionally biased region" description="Basic and acidic residues" evidence="6">
    <location>
        <begin position="48"/>
        <end position="58"/>
    </location>
</feature>
<dbReference type="OrthoDB" id="2985014at2759"/>
<feature type="region of interest" description="Disordered" evidence="6">
    <location>
        <begin position="1"/>
        <end position="93"/>
    </location>
</feature>
<feature type="transmembrane region" description="Helical" evidence="7">
    <location>
        <begin position="499"/>
        <end position="519"/>
    </location>
</feature>
<dbReference type="Pfam" id="PF07690">
    <property type="entry name" value="MFS_1"/>
    <property type="match status" value="1"/>
</dbReference>
<dbReference type="PANTHER" id="PTHR43791">
    <property type="entry name" value="PERMEASE-RELATED"/>
    <property type="match status" value="1"/>
</dbReference>
<feature type="transmembrane region" description="Helical" evidence="7">
    <location>
        <begin position="277"/>
        <end position="299"/>
    </location>
</feature>
<dbReference type="InterPro" id="IPR011701">
    <property type="entry name" value="MFS"/>
</dbReference>
<protein>
    <recommendedName>
        <fullName evidence="8">Major facilitator superfamily (MFS) profile domain-containing protein</fullName>
    </recommendedName>
</protein>
<feature type="domain" description="Major facilitator superfamily (MFS) profile" evidence="8">
    <location>
        <begin position="119"/>
        <end position="558"/>
    </location>
</feature>
<evidence type="ECO:0000256" key="2">
    <source>
        <dbReference type="ARBA" id="ARBA00022448"/>
    </source>
</evidence>
<keyword evidence="2" id="KW-0813">Transport</keyword>
<feature type="transmembrane region" description="Helical" evidence="7">
    <location>
        <begin position="119"/>
        <end position="138"/>
    </location>
</feature>
<dbReference type="RefSeq" id="XP_016264303.1">
    <property type="nucleotide sequence ID" value="XM_016406097.1"/>
</dbReference>
<dbReference type="EMBL" id="KN847335">
    <property type="protein sequence ID" value="KIW44087.1"/>
    <property type="molecule type" value="Genomic_DNA"/>
</dbReference>
<dbReference type="GO" id="GO:0016020">
    <property type="term" value="C:membrane"/>
    <property type="evidence" value="ECO:0007669"/>
    <property type="project" value="UniProtKB-SubCell"/>
</dbReference>
<dbReference type="InterPro" id="IPR020846">
    <property type="entry name" value="MFS_dom"/>
</dbReference>
<name>A0A0D2C2U2_9EURO</name>
<dbReference type="AlphaFoldDB" id="A0A0D2C2U2"/>
<sequence length="619" mass="67246">MSTSVSASTPRGEAVPPPTILTPQSSSEDSPVGGGGGGGATRTSKTSLDFRQDSVELRRLHHHHHDDPAPAEDKEDVSGGESEDETRPTRRRIRRVGTLSKEYTDEEERAVLRKLDRKLVLFLGFLYMLSFLDRSNIGNARIAGLEKDLSLSSSQYDWLLTAFYITYIAFEWMILLYRHVPAHVYIALCVLSWGVVASLQSLTTSFGQLLILRGLLGVTEAAFGPGVPFFMTHFFKRSELAYRVGLQIAAAPLATSFASSLAYLIVATSQNGPIAPWRALFLVEGFPSVLAAVAAWYYIPDSPGKARYLTPRERKVAVLRLGSEQQQHQTTTTSSSYRSDHGATWSQRLDLHEIRSTVLDPKSYLSALMFLSVNVSFSSLPVFLPTIINSMSFSPLASQALAAPPYLFAFFFVLVVGRYSDKVADSRSLFLIGVALLSAFSYAGIAVAGYLHESLGEAGSITIRYVAVFGAAMGLFSSVTLIITWTLNNQATSAGKGTGLTILNVVGQCGPLIGVHVFPKSQGPLYVQGMAVCAGFMAFGVAGVAFVLRLVLDNANRRRGLENDLTKAGEYELTESFGPKEARRDGRGGDHDDSDVEETLIGGARKVFGGDKAGFRYML</sequence>
<evidence type="ECO:0000256" key="4">
    <source>
        <dbReference type="ARBA" id="ARBA00022989"/>
    </source>
</evidence>
<comment type="subcellular location">
    <subcellularLocation>
        <location evidence="1">Membrane</location>
        <topology evidence="1">Multi-pass membrane protein</topology>
    </subcellularLocation>
</comment>
<feature type="region of interest" description="Disordered" evidence="6">
    <location>
        <begin position="576"/>
        <end position="596"/>
    </location>
</feature>
<feature type="transmembrane region" description="Helical" evidence="7">
    <location>
        <begin position="396"/>
        <end position="417"/>
    </location>
</feature>
<dbReference type="FunFam" id="1.20.1250.20:FF:000013">
    <property type="entry name" value="MFS general substrate transporter"/>
    <property type="match status" value="1"/>
</dbReference>
<keyword evidence="3 7" id="KW-0812">Transmembrane</keyword>
<feature type="transmembrane region" description="Helical" evidence="7">
    <location>
        <begin position="158"/>
        <end position="177"/>
    </location>
</feature>
<evidence type="ECO:0000256" key="3">
    <source>
        <dbReference type="ARBA" id="ARBA00022692"/>
    </source>
</evidence>
<evidence type="ECO:0000256" key="7">
    <source>
        <dbReference type="SAM" id="Phobius"/>
    </source>
</evidence>